<keyword evidence="3 6" id="KW-0687">Ribonucleoprotein</keyword>
<name>A0A7S0TBR1_9EUKA</name>
<evidence type="ECO:0000256" key="8">
    <source>
        <dbReference type="SAM" id="MobiDB-lite"/>
    </source>
</evidence>
<dbReference type="InterPro" id="IPR005711">
    <property type="entry name" value="Ribosomal_uS5_euk/arc"/>
</dbReference>
<evidence type="ECO:0000256" key="5">
    <source>
        <dbReference type="ARBA" id="ARBA00035407"/>
    </source>
</evidence>
<keyword evidence="2 6" id="KW-0689">Ribosomal protein</keyword>
<dbReference type="FunFam" id="3.30.160.20:FF:000002">
    <property type="entry name" value="40S ribosomal protein S2"/>
    <property type="match status" value="1"/>
</dbReference>
<dbReference type="InterPro" id="IPR000851">
    <property type="entry name" value="Ribosomal_uS5"/>
</dbReference>
<feature type="domain" description="S5 DRBM" evidence="9">
    <location>
        <begin position="122"/>
        <end position="185"/>
    </location>
</feature>
<dbReference type="GO" id="GO:0003723">
    <property type="term" value="F:RNA binding"/>
    <property type="evidence" value="ECO:0007669"/>
    <property type="project" value="InterPro"/>
</dbReference>
<reference evidence="10" key="1">
    <citation type="submission" date="2021-01" db="EMBL/GenBank/DDBJ databases">
        <authorList>
            <person name="Corre E."/>
            <person name="Pelletier E."/>
            <person name="Niang G."/>
            <person name="Scheremetjew M."/>
            <person name="Finn R."/>
            <person name="Kale V."/>
            <person name="Holt S."/>
            <person name="Cochrane G."/>
            <person name="Meng A."/>
            <person name="Brown T."/>
            <person name="Cohen L."/>
        </authorList>
    </citation>
    <scope>NUCLEOTIDE SEQUENCE</scope>
</reference>
<evidence type="ECO:0000256" key="1">
    <source>
        <dbReference type="ARBA" id="ARBA00008945"/>
    </source>
</evidence>
<dbReference type="NCBIfam" id="TIGR01020">
    <property type="entry name" value="uS5_euk_arch"/>
    <property type="match status" value="1"/>
</dbReference>
<sequence>MDSGGRGGFGGGFRGAGGRGFGGRGRGGRGGRGFGGGRGRGGFGDRGRGRGGRGGRGGGRGRGRGRGDDPKEWIPATKLGRLVADGKFPSITDIYRYSIRIKEPEIIDYYFSAGGDSGEPELKEEIMKIKPVQKQTSAGQRTRFKAWVAVGDHKAHVGLGQKCAAEVGIAIKGAHVLAKMSLIPVRKGYWGSMMGDPHTVPCKLTGKCGSCRVRLIPAPRGTGLVAATVTKKVLAMAGIEDVYCRSKGQTRTTGNFIVACFLALRKSYKILTPDLWTGREILPNPLDVERDINKKKK</sequence>
<evidence type="ECO:0000259" key="9">
    <source>
        <dbReference type="PROSITE" id="PS50881"/>
    </source>
</evidence>
<gene>
    <name evidence="10" type="ORF">EMAR1385_LOCUS462</name>
</gene>
<feature type="compositionally biased region" description="Gly residues" evidence="8">
    <location>
        <begin position="1"/>
        <end position="42"/>
    </location>
</feature>
<dbReference type="Pfam" id="PF03719">
    <property type="entry name" value="Ribosomal_S5_C"/>
    <property type="match status" value="1"/>
</dbReference>
<dbReference type="PANTHER" id="PTHR13718:SF4">
    <property type="entry name" value="40S RIBOSOMAL PROTEIN S2"/>
    <property type="match status" value="1"/>
</dbReference>
<dbReference type="EMBL" id="HBFI01000641">
    <property type="protein sequence ID" value="CAD8731583.1"/>
    <property type="molecule type" value="Transcribed_RNA"/>
</dbReference>
<dbReference type="InterPro" id="IPR014721">
    <property type="entry name" value="Ribsml_uS5_D2-typ_fold_subgr"/>
</dbReference>
<evidence type="ECO:0000256" key="7">
    <source>
        <dbReference type="RuleBase" id="RU003823"/>
    </source>
</evidence>
<dbReference type="SUPFAM" id="SSF54211">
    <property type="entry name" value="Ribosomal protein S5 domain 2-like"/>
    <property type="match status" value="1"/>
</dbReference>
<dbReference type="InterPro" id="IPR005324">
    <property type="entry name" value="Ribosomal_uS5_C"/>
</dbReference>
<dbReference type="PROSITE" id="PS50881">
    <property type="entry name" value="S5_DSRBD"/>
    <property type="match status" value="1"/>
</dbReference>
<dbReference type="Pfam" id="PF00333">
    <property type="entry name" value="Ribosomal_S5"/>
    <property type="match status" value="1"/>
</dbReference>
<dbReference type="GO" id="GO:0003735">
    <property type="term" value="F:structural constituent of ribosome"/>
    <property type="evidence" value="ECO:0007669"/>
    <property type="project" value="UniProtKB-UniRule"/>
</dbReference>
<dbReference type="GO" id="GO:0022627">
    <property type="term" value="C:cytosolic small ribosomal subunit"/>
    <property type="evidence" value="ECO:0007669"/>
    <property type="project" value="TreeGrafter"/>
</dbReference>
<accession>A0A7S0TBR1</accession>
<dbReference type="Gene3D" id="3.30.230.10">
    <property type="match status" value="1"/>
</dbReference>
<evidence type="ECO:0000256" key="6">
    <source>
        <dbReference type="PROSITE-ProRule" id="PRU00268"/>
    </source>
</evidence>
<evidence type="ECO:0000256" key="2">
    <source>
        <dbReference type="ARBA" id="ARBA00022980"/>
    </source>
</evidence>
<evidence type="ECO:0000256" key="3">
    <source>
        <dbReference type="ARBA" id="ARBA00023274"/>
    </source>
</evidence>
<dbReference type="InterPro" id="IPR020568">
    <property type="entry name" value="Ribosomal_Su5_D2-typ_SF"/>
</dbReference>
<dbReference type="FunFam" id="3.30.230.10:FF:000004">
    <property type="entry name" value="40S ribosomal protein S2"/>
    <property type="match status" value="1"/>
</dbReference>
<dbReference type="GO" id="GO:0006412">
    <property type="term" value="P:translation"/>
    <property type="evidence" value="ECO:0007669"/>
    <property type="project" value="InterPro"/>
</dbReference>
<dbReference type="Gene3D" id="3.30.160.20">
    <property type="match status" value="1"/>
</dbReference>
<dbReference type="InterPro" id="IPR013810">
    <property type="entry name" value="Ribosomal_uS5_N"/>
</dbReference>
<dbReference type="PANTHER" id="PTHR13718">
    <property type="entry name" value="RIBOSOMAL S SUBUNIT"/>
    <property type="match status" value="1"/>
</dbReference>
<feature type="region of interest" description="Disordered" evidence="8">
    <location>
        <begin position="1"/>
        <end position="73"/>
    </location>
</feature>
<proteinExistence type="inferred from homology"/>
<protein>
    <recommendedName>
        <fullName evidence="4">Small ribosomal subunit protein uS5</fullName>
    </recommendedName>
    <alternativeName>
        <fullName evidence="5">40S ribosomal protein S2</fullName>
    </alternativeName>
</protein>
<dbReference type="AlphaFoldDB" id="A0A7S0TBR1"/>
<comment type="similarity">
    <text evidence="1 7">Belongs to the universal ribosomal protein uS5 family.</text>
</comment>
<dbReference type="SUPFAM" id="SSF54768">
    <property type="entry name" value="dsRNA-binding domain-like"/>
    <property type="match status" value="1"/>
</dbReference>
<feature type="compositionally biased region" description="Basic residues" evidence="8">
    <location>
        <begin position="49"/>
        <end position="64"/>
    </location>
</feature>
<organism evidence="10">
    <name type="scientific">Elphidium margaritaceum</name>
    <dbReference type="NCBI Taxonomy" id="933848"/>
    <lineage>
        <taxon>Eukaryota</taxon>
        <taxon>Sar</taxon>
        <taxon>Rhizaria</taxon>
        <taxon>Retaria</taxon>
        <taxon>Foraminifera</taxon>
        <taxon>Rotaliida</taxon>
        <taxon>Elphidiidae</taxon>
        <taxon>Elphidium</taxon>
    </lineage>
</organism>
<evidence type="ECO:0000313" key="10">
    <source>
        <dbReference type="EMBL" id="CAD8731583.1"/>
    </source>
</evidence>
<evidence type="ECO:0000256" key="4">
    <source>
        <dbReference type="ARBA" id="ARBA00035255"/>
    </source>
</evidence>